<evidence type="ECO:0000256" key="1">
    <source>
        <dbReference type="SAM" id="MobiDB-lite"/>
    </source>
</evidence>
<keyword evidence="2" id="KW-0732">Signal</keyword>
<feature type="region of interest" description="Disordered" evidence="1">
    <location>
        <begin position="27"/>
        <end position="55"/>
    </location>
</feature>
<feature type="region of interest" description="Disordered" evidence="1">
    <location>
        <begin position="144"/>
        <end position="169"/>
    </location>
</feature>
<accession>A0AB34IZM0</accession>
<dbReference type="EMBL" id="JBGBPQ010000015">
    <property type="protein sequence ID" value="KAL1510587.1"/>
    <property type="molecule type" value="Genomic_DNA"/>
</dbReference>
<evidence type="ECO:0000256" key="2">
    <source>
        <dbReference type="SAM" id="SignalP"/>
    </source>
</evidence>
<protein>
    <submittedName>
        <fullName evidence="3">Uncharacterized protein</fullName>
    </submittedName>
</protein>
<sequence>MSRGVMLTLLWLAAAAAWHALPPPRAPPASRCPSPIMQRGAPRPPSRGGAPRGRGRAVRSVRYISEAEMEAHVLQAARRMEFDEDQARMVGACGRNIYALGCGYHPTTHTILEEICEANEAEAWAVLLRGCLRGTMSRLRSEATASARMDAARAAAARRRSSAPPRPGG</sequence>
<feature type="signal peptide" evidence="2">
    <location>
        <begin position="1"/>
        <end position="20"/>
    </location>
</feature>
<evidence type="ECO:0000313" key="3">
    <source>
        <dbReference type="EMBL" id="KAL1510587.1"/>
    </source>
</evidence>
<name>A0AB34IZM0_PRYPA</name>
<dbReference type="AlphaFoldDB" id="A0AB34IZM0"/>
<keyword evidence="4" id="KW-1185">Reference proteome</keyword>
<evidence type="ECO:0000313" key="4">
    <source>
        <dbReference type="Proteomes" id="UP001515480"/>
    </source>
</evidence>
<feature type="chain" id="PRO_5044276632" evidence="2">
    <location>
        <begin position="21"/>
        <end position="169"/>
    </location>
</feature>
<reference evidence="3 4" key="1">
    <citation type="journal article" date="2024" name="Science">
        <title>Giant polyketide synthase enzymes in the biosynthesis of giant marine polyether toxins.</title>
        <authorList>
            <person name="Fallon T.R."/>
            <person name="Shende V.V."/>
            <person name="Wierzbicki I.H."/>
            <person name="Pendleton A.L."/>
            <person name="Watervoot N.F."/>
            <person name="Auber R.P."/>
            <person name="Gonzalez D.J."/>
            <person name="Wisecaver J.H."/>
            <person name="Moore B.S."/>
        </authorList>
    </citation>
    <scope>NUCLEOTIDE SEQUENCE [LARGE SCALE GENOMIC DNA]</scope>
    <source>
        <strain evidence="3 4">12B1</strain>
    </source>
</reference>
<comment type="caution">
    <text evidence="3">The sequence shown here is derived from an EMBL/GenBank/DDBJ whole genome shotgun (WGS) entry which is preliminary data.</text>
</comment>
<feature type="compositionally biased region" description="Low complexity" evidence="1">
    <location>
        <begin position="144"/>
        <end position="155"/>
    </location>
</feature>
<proteinExistence type="predicted"/>
<dbReference type="Proteomes" id="UP001515480">
    <property type="component" value="Unassembled WGS sequence"/>
</dbReference>
<organism evidence="3 4">
    <name type="scientific">Prymnesium parvum</name>
    <name type="common">Toxic golden alga</name>
    <dbReference type="NCBI Taxonomy" id="97485"/>
    <lineage>
        <taxon>Eukaryota</taxon>
        <taxon>Haptista</taxon>
        <taxon>Haptophyta</taxon>
        <taxon>Prymnesiophyceae</taxon>
        <taxon>Prymnesiales</taxon>
        <taxon>Prymnesiaceae</taxon>
        <taxon>Prymnesium</taxon>
    </lineage>
</organism>
<gene>
    <name evidence="3" type="ORF">AB1Y20_006888</name>
</gene>